<feature type="transmembrane region" description="Helical" evidence="1">
    <location>
        <begin position="442"/>
        <end position="467"/>
    </location>
</feature>
<evidence type="ECO:0008006" key="4">
    <source>
        <dbReference type="Google" id="ProtNLM"/>
    </source>
</evidence>
<keyword evidence="3" id="KW-1185">Reference proteome</keyword>
<gene>
    <name evidence="2" type="ORF">LOD99_2935</name>
</gene>
<keyword evidence="1" id="KW-0812">Transmembrane</keyword>
<dbReference type="AlphaFoldDB" id="A0AAV7JYR3"/>
<protein>
    <recommendedName>
        <fullName evidence="4">Fibronectin type-III domain-containing protein</fullName>
    </recommendedName>
</protein>
<dbReference type="Proteomes" id="UP001165289">
    <property type="component" value="Unassembled WGS sequence"/>
</dbReference>
<organism evidence="2 3">
    <name type="scientific">Oopsacas minuta</name>
    <dbReference type="NCBI Taxonomy" id="111878"/>
    <lineage>
        <taxon>Eukaryota</taxon>
        <taxon>Metazoa</taxon>
        <taxon>Porifera</taxon>
        <taxon>Hexactinellida</taxon>
        <taxon>Hexasterophora</taxon>
        <taxon>Lyssacinosida</taxon>
        <taxon>Leucopsacidae</taxon>
        <taxon>Oopsacas</taxon>
    </lineage>
</organism>
<reference evidence="2 3" key="1">
    <citation type="journal article" date="2023" name="BMC Biol.">
        <title>The compact genome of the sponge Oopsacas minuta (Hexactinellida) is lacking key metazoan core genes.</title>
        <authorList>
            <person name="Santini S."/>
            <person name="Schenkelaars Q."/>
            <person name="Jourda C."/>
            <person name="Duchesne M."/>
            <person name="Belahbib H."/>
            <person name="Rocher C."/>
            <person name="Selva M."/>
            <person name="Riesgo A."/>
            <person name="Vervoort M."/>
            <person name="Leys S.P."/>
            <person name="Kodjabachian L."/>
            <person name="Le Bivic A."/>
            <person name="Borchiellini C."/>
            <person name="Claverie J.M."/>
            <person name="Renard E."/>
        </authorList>
    </citation>
    <scope>NUCLEOTIDE SEQUENCE [LARGE SCALE GENOMIC DNA]</scope>
    <source>
        <strain evidence="2">SPO-2</strain>
    </source>
</reference>
<name>A0AAV7JYR3_9METZ</name>
<keyword evidence="1" id="KW-1133">Transmembrane helix</keyword>
<keyword evidence="1" id="KW-0472">Membrane</keyword>
<evidence type="ECO:0000313" key="3">
    <source>
        <dbReference type="Proteomes" id="UP001165289"/>
    </source>
</evidence>
<comment type="caution">
    <text evidence="2">The sequence shown here is derived from an EMBL/GenBank/DDBJ whole genome shotgun (WGS) entry which is preliminary data.</text>
</comment>
<sequence>MYSNTLPDTDRLAKVPNGKFETVLKNMPETKRPCIIVCAIFRDWLVSCSKKFACFNSKYTIPAGSMRLTIPNIAPLMLRVRRDFDRLLVSWEFPYSVPITSYQIDLNYGSSQSFESINELLHTTDIVQRSETSMNIRLDGYKTEAEKYVFVSVCSIRLINHRENRNCSITLVLPLSEVEEDLEENMAIEITGIRAHMYSASIILSEPLENRNTFELHVMCLADHETVRAVGTSPRVLEWRTANMLGNILNLESLNPTTTYRCAIHAKPMENSIAYTIFADKEFSFRTNSIQIDNPPTPVISGSQYELQGNKVVQPFSINLQHTSPQAEVSSYLLVAWPQNTNLPTQFDNNRVSTMSEDVSIGKSIPFIQEILPSEMLPIEYIFDFTVNKKAYKQDECYYFIIAAVPFETSTTFPFSTSNKCIKFIYSEGITSSLSSGIMKRVVLTSVILIVFGLILTILVIMVLVTWKMRPWISDSKEGNIEKDEKKDGLDRKLTLWEKVTGKGQYREDVRETLIKKPKVEFMIDSESLPNNPPLISWESIEFSSD</sequence>
<proteinExistence type="predicted"/>
<accession>A0AAV7JYR3</accession>
<dbReference type="EMBL" id="JAKMXF010000233">
    <property type="protein sequence ID" value="KAI6654089.1"/>
    <property type="molecule type" value="Genomic_DNA"/>
</dbReference>
<evidence type="ECO:0000256" key="1">
    <source>
        <dbReference type="SAM" id="Phobius"/>
    </source>
</evidence>
<evidence type="ECO:0000313" key="2">
    <source>
        <dbReference type="EMBL" id="KAI6654089.1"/>
    </source>
</evidence>